<feature type="repeat" description="ARM" evidence="4">
    <location>
        <begin position="182"/>
        <end position="210"/>
    </location>
</feature>
<feature type="region of interest" description="Disordered" evidence="5">
    <location>
        <begin position="604"/>
        <end position="623"/>
    </location>
</feature>
<feature type="region of interest" description="Disordered" evidence="5">
    <location>
        <begin position="646"/>
        <end position="681"/>
    </location>
</feature>
<evidence type="ECO:0000256" key="2">
    <source>
        <dbReference type="ARBA" id="ARBA00022448"/>
    </source>
</evidence>
<dbReference type="GO" id="GO:0061608">
    <property type="term" value="F:nuclear import signal receptor activity"/>
    <property type="evidence" value="ECO:0000318"/>
    <property type="project" value="GO_Central"/>
</dbReference>
<dbReference type="Pfam" id="PF01749">
    <property type="entry name" value="IBB"/>
    <property type="match status" value="1"/>
</dbReference>
<dbReference type="EMBL" id="GL732525">
    <property type="protein sequence ID" value="EFX89147.1"/>
    <property type="molecule type" value="Genomic_DNA"/>
</dbReference>
<evidence type="ECO:0000256" key="1">
    <source>
        <dbReference type="ARBA" id="ARBA00010394"/>
    </source>
</evidence>
<name>E9FV99_DAPPU</name>
<dbReference type="HOGENOM" id="CLU_356505_0_0_1"/>
<evidence type="ECO:0000256" key="4">
    <source>
        <dbReference type="PROSITE-ProRule" id="PRU00259"/>
    </source>
</evidence>
<gene>
    <name evidence="7" type="ORF">DAPPUDRAFT_233619</name>
</gene>
<comment type="similarity">
    <text evidence="1">Belongs to the importin alpha family.</text>
</comment>
<dbReference type="GO" id="GO:0008139">
    <property type="term" value="F:nuclear localization sequence binding"/>
    <property type="evidence" value="ECO:0000318"/>
    <property type="project" value="GO_Central"/>
</dbReference>
<dbReference type="InterPro" id="IPR000225">
    <property type="entry name" value="Armadillo"/>
</dbReference>
<dbReference type="Pfam" id="PF00514">
    <property type="entry name" value="Arm"/>
    <property type="match status" value="6"/>
</dbReference>
<protein>
    <recommendedName>
        <fullName evidence="6">IBB domain-containing protein</fullName>
    </recommendedName>
</protein>
<dbReference type="InterPro" id="IPR016024">
    <property type="entry name" value="ARM-type_fold"/>
</dbReference>
<feature type="compositionally biased region" description="Basic and acidic residues" evidence="5">
    <location>
        <begin position="651"/>
        <end position="669"/>
    </location>
</feature>
<sequence>MTTEANLALLKDINHNCRGYGVNTELQKAKKKDYLLKRQNLEIDDEPLSPFQEQNCIAAANMSIEDIVNGINSGEESKEMTATHAARKILTRECEPPIDILINANVVPKLIEFFSRVNNPDLQLESAKALTNIVSGTSDQTKAVVSAGAVAGFTTLLRSVAWTLSNLCRNEGSPLSIYTVRQLLPALAHLLNTNDKDILDAASMALSNLTCDLCCCYKQQIQDVVDAGVVPWLVALMGHHEEAVITQSLRIINKIYGSLQGNSGLTKAFLSSSSGLIAVLGSPHSAVAEVAFQVLGFIAYDEPELKDLVIEQGILKPLLNLIKLDTPVEVLRSVTWTFWNICYNPPSIPAVRQLLPALAHLIQNDDEDILTAACQTLSFLTCSDEQIQEVVDAGVVPRLVTLLDHSEVIVIEPALMTMCDILSSRNIETDSVLAAGAYPLLAKLLFHSKMYIVEKAARIVSYIAAGNATQIQALITNNVIRPLVDVLGNGDFKCQKAAALAITNITMGGNVEQIALLCQFGAVAPLCTLLETKKPKTIVVVLDCLANILAAAKKMGELEKVSLDVREFGGLDLIEVLVIHNNVDISHKSLAVLKQYFSTDRDEDSELAPSISQSGNYEFNTQPFQTPEGVKTSLLTRAATAFVSAVTTPVEKAEQKPPDERLTQDEDRQNSSGRPTTRVHRKRFVAAAAASLAASYKRIKSAPSLSSRPTINQCATAAAARSLPNKMKPSRPVAFFKRDSPQLFSSVQHQSPLNSASCVQHQNNNNNNNNSLNEMLHCGGRLALYSI</sequence>
<dbReference type="Proteomes" id="UP000000305">
    <property type="component" value="Unassembled WGS sequence"/>
</dbReference>
<dbReference type="AlphaFoldDB" id="E9FV99"/>
<evidence type="ECO:0000256" key="5">
    <source>
        <dbReference type="SAM" id="MobiDB-lite"/>
    </source>
</evidence>
<keyword evidence="8" id="KW-1185">Reference proteome</keyword>
<dbReference type="OrthoDB" id="7537227at2759"/>
<dbReference type="SUPFAM" id="SSF48371">
    <property type="entry name" value="ARM repeat"/>
    <property type="match status" value="2"/>
</dbReference>
<proteinExistence type="inferred from homology"/>
<reference evidence="7 8" key="1">
    <citation type="journal article" date="2011" name="Science">
        <title>The ecoresponsive genome of Daphnia pulex.</title>
        <authorList>
            <person name="Colbourne J.K."/>
            <person name="Pfrender M.E."/>
            <person name="Gilbert D."/>
            <person name="Thomas W.K."/>
            <person name="Tucker A."/>
            <person name="Oakley T.H."/>
            <person name="Tokishita S."/>
            <person name="Aerts A."/>
            <person name="Arnold G.J."/>
            <person name="Basu M.K."/>
            <person name="Bauer D.J."/>
            <person name="Caceres C.E."/>
            <person name="Carmel L."/>
            <person name="Casola C."/>
            <person name="Choi J.H."/>
            <person name="Detter J.C."/>
            <person name="Dong Q."/>
            <person name="Dusheyko S."/>
            <person name="Eads B.D."/>
            <person name="Frohlich T."/>
            <person name="Geiler-Samerotte K.A."/>
            <person name="Gerlach D."/>
            <person name="Hatcher P."/>
            <person name="Jogdeo S."/>
            <person name="Krijgsveld J."/>
            <person name="Kriventseva E.V."/>
            <person name="Kultz D."/>
            <person name="Laforsch C."/>
            <person name="Lindquist E."/>
            <person name="Lopez J."/>
            <person name="Manak J.R."/>
            <person name="Muller J."/>
            <person name="Pangilinan J."/>
            <person name="Patwardhan R.P."/>
            <person name="Pitluck S."/>
            <person name="Pritham E.J."/>
            <person name="Rechtsteiner A."/>
            <person name="Rho M."/>
            <person name="Rogozin I.B."/>
            <person name="Sakarya O."/>
            <person name="Salamov A."/>
            <person name="Schaack S."/>
            <person name="Shapiro H."/>
            <person name="Shiga Y."/>
            <person name="Skalitzky C."/>
            <person name="Smith Z."/>
            <person name="Souvorov A."/>
            <person name="Sung W."/>
            <person name="Tang Z."/>
            <person name="Tsuchiya D."/>
            <person name="Tu H."/>
            <person name="Vos H."/>
            <person name="Wang M."/>
            <person name="Wolf Y.I."/>
            <person name="Yamagata H."/>
            <person name="Yamada T."/>
            <person name="Ye Y."/>
            <person name="Shaw J.R."/>
            <person name="Andrews J."/>
            <person name="Crease T.J."/>
            <person name="Tang H."/>
            <person name="Lucas S.M."/>
            <person name="Robertson H.M."/>
            <person name="Bork P."/>
            <person name="Koonin E.V."/>
            <person name="Zdobnov E.M."/>
            <person name="Grigoriev I.V."/>
            <person name="Lynch M."/>
            <person name="Boore J.L."/>
        </authorList>
    </citation>
    <scope>NUCLEOTIDE SEQUENCE [LARGE SCALE GENOMIC DNA]</scope>
</reference>
<dbReference type="GO" id="GO:0006607">
    <property type="term" value="P:NLS-bearing protein import into nucleus"/>
    <property type="evidence" value="ECO:0000318"/>
    <property type="project" value="GO_Central"/>
</dbReference>
<evidence type="ECO:0000313" key="8">
    <source>
        <dbReference type="Proteomes" id="UP000000305"/>
    </source>
</evidence>
<accession>E9FV99</accession>
<dbReference type="InParanoid" id="E9FV99"/>
<dbReference type="Gene3D" id="1.25.10.10">
    <property type="entry name" value="Leucine-rich Repeat Variant"/>
    <property type="match status" value="2"/>
</dbReference>
<dbReference type="PhylomeDB" id="E9FV99"/>
<feature type="repeat" description="ARM" evidence="4">
    <location>
        <begin position="353"/>
        <end position="395"/>
    </location>
</feature>
<keyword evidence="2" id="KW-0813">Transport</keyword>
<evidence type="ECO:0000259" key="6">
    <source>
        <dbReference type="Pfam" id="PF01749"/>
    </source>
</evidence>
<dbReference type="eggNOG" id="KOG0166">
    <property type="taxonomic scope" value="Eukaryota"/>
</dbReference>
<evidence type="ECO:0000313" key="7">
    <source>
        <dbReference type="EMBL" id="EFX89147.1"/>
    </source>
</evidence>
<keyword evidence="3" id="KW-0653">Protein transport</keyword>
<evidence type="ECO:0000256" key="3">
    <source>
        <dbReference type="ARBA" id="ARBA00022927"/>
    </source>
</evidence>
<dbReference type="STRING" id="6669.E9FV99"/>
<dbReference type="InterPro" id="IPR032413">
    <property type="entry name" value="Arm_3"/>
</dbReference>
<dbReference type="Pfam" id="PF16186">
    <property type="entry name" value="Arm_3"/>
    <property type="match status" value="1"/>
</dbReference>
<dbReference type="SMART" id="SM00185">
    <property type="entry name" value="ARM"/>
    <property type="match status" value="10"/>
</dbReference>
<feature type="domain" description="IBB" evidence="6">
    <location>
        <begin position="23"/>
        <end position="83"/>
    </location>
</feature>
<dbReference type="InterPro" id="IPR002652">
    <property type="entry name" value="Importin-a_IBB"/>
</dbReference>
<organism evidence="7 8">
    <name type="scientific">Daphnia pulex</name>
    <name type="common">Water flea</name>
    <dbReference type="NCBI Taxonomy" id="6669"/>
    <lineage>
        <taxon>Eukaryota</taxon>
        <taxon>Metazoa</taxon>
        <taxon>Ecdysozoa</taxon>
        <taxon>Arthropoda</taxon>
        <taxon>Crustacea</taxon>
        <taxon>Branchiopoda</taxon>
        <taxon>Diplostraca</taxon>
        <taxon>Cladocera</taxon>
        <taxon>Anomopoda</taxon>
        <taxon>Daphniidae</taxon>
        <taxon>Daphnia</taxon>
    </lineage>
</organism>
<dbReference type="GO" id="GO:0005634">
    <property type="term" value="C:nucleus"/>
    <property type="evidence" value="ECO:0000318"/>
    <property type="project" value="GO_Central"/>
</dbReference>
<dbReference type="InterPro" id="IPR011989">
    <property type="entry name" value="ARM-like"/>
</dbReference>
<feature type="compositionally biased region" description="Polar residues" evidence="5">
    <location>
        <begin position="610"/>
        <end position="623"/>
    </location>
</feature>
<dbReference type="PANTHER" id="PTHR23316">
    <property type="entry name" value="IMPORTIN ALPHA"/>
    <property type="match status" value="1"/>
</dbReference>
<dbReference type="PROSITE" id="PS50176">
    <property type="entry name" value="ARM_REPEAT"/>
    <property type="match status" value="2"/>
</dbReference>
<dbReference type="KEGG" id="dpx:DAPPUDRAFT_233619"/>